<evidence type="ECO:0000313" key="1">
    <source>
        <dbReference type="EMBL" id="KAF0707708.1"/>
    </source>
</evidence>
<accession>A0A6G0VV95</accession>
<gene>
    <name evidence="1" type="ORF">FWK35_00035326</name>
</gene>
<organism evidence="1 2">
    <name type="scientific">Aphis craccivora</name>
    <name type="common">Cowpea aphid</name>
    <dbReference type="NCBI Taxonomy" id="307492"/>
    <lineage>
        <taxon>Eukaryota</taxon>
        <taxon>Metazoa</taxon>
        <taxon>Ecdysozoa</taxon>
        <taxon>Arthropoda</taxon>
        <taxon>Hexapoda</taxon>
        <taxon>Insecta</taxon>
        <taxon>Pterygota</taxon>
        <taxon>Neoptera</taxon>
        <taxon>Paraneoptera</taxon>
        <taxon>Hemiptera</taxon>
        <taxon>Sternorrhyncha</taxon>
        <taxon>Aphidomorpha</taxon>
        <taxon>Aphidoidea</taxon>
        <taxon>Aphididae</taxon>
        <taxon>Aphidini</taxon>
        <taxon>Aphis</taxon>
        <taxon>Aphis</taxon>
    </lineage>
</organism>
<name>A0A6G0VV95_APHCR</name>
<reference evidence="1 2" key="1">
    <citation type="submission" date="2019-08" db="EMBL/GenBank/DDBJ databases">
        <title>Whole genome of Aphis craccivora.</title>
        <authorList>
            <person name="Voronova N.V."/>
            <person name="Shulinski R.S."/>
            <person name="Bandarenka Y.V."/>
            <person name="Zhorov D.G."/>
            <person name="Warner D."/>
        </authorList>
    </citation>
    <scope>NUCLEOTIDE SEQUENCE [LARGE SCALE GENOMIC DNA]</scope>
    <source>
        <strain evidence="1">180601</strain>
        <tissue evidence="1">Whole Body</tissue>
    </source>
</reference>
<comment type="caution">
    <text evidence="1">The sequence shown here is derived from an EMBL/GenBank/DDBJ whole genome shotgun (WGS) entry which is preliminary data.</text>
</comment>
<dbReference type="Proteomes" id="UP000478052">
    <property type="component" value="Unassembled WGS sequence"/>
</dbReference>
<proteinExistence type="predicted"/>
<dbReference type="EMBL" id="VUJU01012430">
    <property type="protein sequence ID" value="KAF0707708.1"/>
    <property type="molecule type" value="Genomic_DNA"/>
</dbReference>
<evidence type="ECO:0000313" key="2">
    <source>
        <dbReference type="Proteomes" id="UP000478052"/>
    </source>
</evidence>
<feature type="non-terminal residue" evidence="1">
    <location>
        <position position="48"/>
    </location>
</feature>
<keyword evidence="2" id="KW-1185">Reference proteome</keyword>
<sequence>MVDVANNRLIIQNDEITLRDACSSSVVLTLQPWTETVVEIAIADPVVE</sequence>
<dbReference type="AlphaFoldDB" id="A0A6G0VV95"/>
<protein>
    <submittedName>
        <fullName evidence="1">Uncharacterized protein</fullName>
    </submittedName>
</protein>